<evidence type="ECO:0000313" key="3">
    <source>
        <dbReference type="Proteomes" id="UP000608345"/>
    </source>
</evidence>
<dbReference type="Proteomes" id="UP000608345">
    <property type="component" value="Unassembled WGS sequence"/>
</dbReference>
<reference evidence="2" key="2">
    <citation type="submission" date="2020-09" db="EMBL/GenBank/DDBJ databases">
        <authorList>
            <person name="Sun Q."/>
            <person name="Kim S."/>
        </authorList>
    </citation>
    <scope>NUCLEOTIDE SEQUENCE</scope>
    <source>
        <strain evidence="2">KCTC 23732</strain>
    </source>
</reference>
<evidence type="ECO:0000256" key="1">
    <source>
        <dbReference type="SAM" id="SignalP"/>
    </source>
</evidence>
<dbReference type="RefSeq" id="WP_189385283.1">
    <property type="nucleotide sequence ID" value="NZ_BAABFY010000017.1"/>
</dbReference>
<protein>
    <submittedName>
        <fullName evidence="2">Uncharacterized protein</fullName>
    </submittedName>
</protein>
<reference evidence="2" key="1">
    <citation type="journal article" date="2014" name="Int. J. Syst. Evol. Microbiol.">
        <title>Complete genome sequence of Corynebacterium casei LMG S-19264T (=DSM 44701T), isolated from a smear-ripened cheese.</title>
        <authorList>
            <consortium name="US DOE Joint Genome Institute (JGI-PGF)"/>
            <person name="Walter F."/>
            <person name="Albersmeier A."/>
            <person name="Kalinowski J."/>
            <person name="Ruckert C."/>
        </authorList>
    </citation>
    <scope>NUCLEOTIDE SEQUENCE</scope>
    <source>
        <strain evidence="2">KCTC 23732</strain>
    </source>
</reference>
<dbReference type="AlphaFoldDB" id="A0A918JQ25"/>
<name>A0A918JQ25_9BURK</name>
<proteinExistence type="predicted"/>
<organism evidence="2 3">
    <name type="scientific">Advenella faeciporci</name>
    <dbReference type="NCBI Taxonomy" id="797535"/>
    <lineage>
        <taxon>Bacteria</taxon>
        <taxon>Pseudomonadati</taxon>
        <taxon>Pseudomonadota</taxon>
        <taxon>Betaproteobacteria</taxon>
        <taxon>Burkholderiales</taxon>
        <taxon>Alcaligenaceae</taxon>
    </lineage>
</organism>
<feature type="signal peptide" evidence="1">
    <location>
        <begin position="1"/>
        <end position="22"/>
    </location>
</feature>
<dbReference type="InterPro" id="IPR022053">
    <property type="entry name" value="DUF3613"/>
</dbReference>
<dbReference type="Pfam" id="PF12266">
    <property type="entry name" value="DUF3613"/>
    <property type="match status" value="1"/>
</dbReference>
<sequence>MNLLNVRAVLFTALCMPGLAMAQGAVTAPLDVPGTGVNPHQPSKKTHAFPESKTFSEDTSLYVYVPPEPLGKTTRSLMAMQADPNRPGTPHTMLGATATIAWDRYLDSFNHAIPEWFEEKIDDPGE</sequence>
<keyword evidence="3" id="KW-1185">Reference proteome</keyword>
<dbReference type="EMBL" id="BMYS01000013">
    <property type="protein sequence ID" value="GGW89233.1"/>
    <property type="molecule type" value="Genomic_DNA"/>
</dbReference>
<accession>A0A918JQ25</accession>
<gene>
    <name evidence="2" type="ORF">GCM10011450_19370</name>
</gene>
<feature type="chain" id="PRO_5037343528" evidence="1">
    <location>
        <begin position="23"/>
        <end position="126"/>
    </location>
</feature>
<keyword evidence="1" id="KW-0732">Signal</keyword>
<evidence type="ECO:0000313" key="2">
    <source>
        <dbReference type="EMBL" id="GGW89233.1"/>
    </source>
</evidence>
<comment type="caution">
    <text evidence="2">The sequence shown here is derived from an EMBL/GenBank/DDBJ whole genome shotgun (WGS) entry which is preliminary data.</text>
</comment>